<dbReference type="InterPro" id="IPR036179">
    <property type="entry name" value="Ig-like_dom_sf"/>
</dbReference>
<evidence type="ECO:0000256" key="7">
    <source>
        <dbReference type="ARBA" id="ARBA00023180"/>
    </source>
</evidence>
<evidence type="ECO:0000313" key="11">
    <source>
        <dbReference type="EMBL" id="MEQ2230833.1"/>
    </source>
</evidence>
<comment type="subcellular location">
    <subcellularLocation>
        <location evidence="1">Cell membrane</location>
    </subcellularLocation>
</comment>
<proteinExistence type="predicted"/>
<keyword evidence="12" id="KW-1185">Reference proteome</keyword>
<dbReference type="Gene3D" id="2.60.40.10">
    <property type="entry name" value="Immunoglobulins"/>
    <property type="match status" value="2"/>
</dbReference>
<dbReference type="SMART" id="SM00406">
    <property type="entry name" value="IGv"/>
    <property type="match status" value="2"/>
</dbReference>
<feature type="domain" description="Ig-like" evidence="10">
    <location>
        <begin position="157"/>
        <end position="255"/>
    </location>
</feature>
<dbReference type="SUPFAM" id="SSF48726">
    <property type="entry name" value="Immunoglobulin"/>
    <property type="match status" value="2"/>
</dbReference>
<keyword evidence="2" id="KW-1003">Cell membrane</keyword>
<sequence length="354" mass="39406">NINKCFIGNILKMNLLWLTLLLLHQGYTLVPVTIVPLGSTATLKCPLPDEKQSSSELQWYKQEAGNTLKFIVKLSENAEPTSESELLDSRLHATFKEKISILTISNTIQEDEGMYHCALIDWNKNTWQGTYLLIKGNNGTSNYTIHKPKVSDPVHLGDSVTLQCSVLSDSEEKMCSGDLKLYWVKAGDKSLPDIIYTDENRENKCEEKSDSQQRRVCNFSKTVSTSDAGTYYCAVATCGEIIFGNGTKVDFASTSEPEFINRVITITCLAISLIINIIFICCKTPESACKLPKGAEASSTQAKQATLSQSTDFTKEEEHDLNYAALHFTGAKSTRGKSKREMKTEESVYSQMKL</sequence>
<keyword evidence="7" id="KW-0325">Glycoprotein</keyword>
<organism evidence="11 12">
    <name type="scientific">Ilyodon furcidens</name>
    <name type="common">goldbreast splitfin</name>
    <dbReference type="NCBI Taxonomy" id="33524"/>
    <lineage>
        <taxon>Eukaryota</taxon>
        <taxon>Metazoa</taxon>
        <taxon>Chordata</taxon>
        <taxon>Craniata</taxon>
        <taxon>Vertebrata</taxon>
        <taxon>Euteleostomi</taxon>
        <taxon>Actinopterygii</taxon>
        <taxon>Neopterygii</taxon>
        <taxon>Teleostei</taxon>
        <taxon>Neoteleostei</taxon>
        <taxon>Acanthomorphata</taxon>
        <taxon>Ovalentaria</taxon>
        <taxon>Atherinomorphae</taxon>
        <taxon>Cyprinodontiformes</taxon>
        <taxon>Goodeidae</taxon>
        <taxon>Ilyodon</taxon>
    </lineage>
</organism>
<accession>A0ABV0TG37</accession>
<dbReference type="PROSITE" id="PS50835">
    <property type="entry name" value="IG_LIKE"/>
    <property type="match status" value="2"/>
</dbReference>
<evidence type="ECO:0000256" key="4">
    <source>
        <dbReference type="ARBA" id="ARBA00022859"/>
    </source>
</evidence>
<evidence type="ECO:0000256" key="2">
    <source>
        <dbReference type="ARBA" id="ARBA00022475"/>
    </source>
</evidence>
<protein>
    <recommendedName>
        <fullName evidence="10">Ig-like domain-containing protein</fullName>
    </recommendedName>
</protein>
<dbReference type="InterPro" id="IPR013106">
    <property type="entry name" value="Ig_V-set"/>
</dbReference>
<evidence type="ECO:0000313" key="12">
    <source>
        <dbReference type="Proteomes" id="UP001482620"/>
    </source>
</evidence>
<dbReference type="EMBL" id="JAHRIQ010028810">
    <property type="protein sequence ID" value="MEQ2230833.1"/>
    <property type="molecule type" value="Genomic_DNA"/>
</dbReference>
<feature type="region of interest" description="Disordered" evidence="8">
    <location>
        <begin position="331"/>
        <end position="354"/>
    </location>
</feature>
<dbReference type="SMART" id="SM00409">
    <property type="entry name" value="IG"/>
    <property type="match status" value="2"/>
</dbReference>
<keyword evidence="4" id="KW-0391">Immunity</keyword>
<evidence type="ECO:0000256" key="6">
    <source>
        <dbReference type="ARBA" id="ARBA00023157"/>
    </source>
</evidence>
<keyword evidence="3 9" id="KW-0732">Signal</keyword>
<dbReference type="InterPro" id="IPR007110">
    <property type="entry name" value="Ig-like_dom"/>
</dbReference>
<feature type="chain" id="PRO_5045177833" description="Ig-like domain-containing protein" evidence="9">
    <location>
        <begin position="29"/>
        <end position="354"/>
    </location>
</feature>
<dbReference type="InterPro" id="IPR052051">
    <property type="entry name" value="TCR_complex_component"/>
</dbReference>
<evidence type="ECO:0000256" key="3">
    <source>
        <dbReference type="ARBA" id="ARBA00022729"/>
    </source>
</evidence>
<reference evidence="11 12" key="1">
    <citation type="submission" date="2021-06" db="EMBL/GenBank/DDBJ databases">
        <authorList>
            <person name="Palmer J.M."/>
        </authorList>
    </citation>
    <scope>NUCLEOTIDE SEQUENCE [LARGE SCALE GENOMIC DNA]</scope>
    <source>
        <strain evidence="12">if_2019</strain>
        <tissue evidence="11">Muscle</tissue>
    </source>
</reference>
<feature type="non-terminal residue" evidence="11">
    <location>
        <position position="1"/>
    </location>
</feature>
<evidence type="ECO:0000256" key="1">
    <source>
        <dbReference type="ARBA" id="ARBA00004236"/>
    </source>
</evidence>
<keyword evidence="5" id="KW-0472">Membrane</keyword>
<dbReference type="Pfam" id="PF07686">
    <property type="entry name" value="V-set"/>
    <property type="match status" value="2"/>
</dbReference>
<feature type="domain" description="Ig-like" evidence="10">
    <location>
        <begin position="38"/>
        <end position="117"/>
    </location>
</feature>
<evidence type="ECO:0000259" key="10">
    <source>
        <dbReference type="PROSITE" id="PS50835"/>
    </source>
</evidence>
<dbReference type="InterPro" id="IPR013783">
    <property type="entry name" value="Ig-like_fold"/>
</dbReference>
<dbReference type="PANTHER" id="PTHR19433">
    <property type="entry name" value="T-CELL RECEPTOR ALPHA CHAIN V REGION-RELATED"/>
    <property type="match status" value="1"/>
</dbReference>
<evidence type="ECO:0000256" key="9">
    <source>
        <dbReference type="SAM" id="SignalP"/>
    </source>
</evidence>
<gene>
    <name evidence="11" type="ORF">ILYODFUR_033323</name>
</gene>
<evidence type="ECO:0000256" key="8">
    <source>
        <dbReference type="SAM" id="MobiDB-lite"/>
    </source>
</evidence>
<feature type="signal peptide" evidence="9">
    <location>
        <begin position="1"/>
        <end position="28"/>
    </location>
</feature>
<dbReference type="PANTHER" id="PTHR19433:SF111">
    <property type="entry name" value="T CELL RECEPTOR ALPHA VARIABLE 4"/>
    <property type="match status" value="1"/>
</dbReference>
<dbReference type="Proteomes" id="UP001482620">
    <property type="component" value="Unassembled WGS sequence"/>
</dbReference>
<name>A0ABV0TG37_9TELE</name>
<keyword evidence="6" id="KW-1015">Disulfide bond</keyword>
<comment type="caution">
    <text evidence="11">The sequence shown here is derived from an EMBL/GenBank/DDBJ whole genome shotgun (WGS) entry which is preliminary data.</text>
</comment>
<dbReference type="InterPro" id="IPR003599">
    <property type="entry name" value="Ig_sub"/>
</dbReference>
<evidence type="ECO:0000256" key="5">
    <source>
        <dbReference type="ARBA" id="ARBA00023136"/>
    </source>
</evidence>
<dbReference type="CDD" id="cd00099">
    <property type="entry name" value="IgV"/>
    <property type="match status" value="1"/>
</dbReference>